<protein>
    <submittedName>
        <fullName evidence="1">Uncharacterized protein</fullName>
    </submittedName>
</protein>
<keyword evidence="2" id="KW-1185">Reference proteome</keyword>
<dbReference type="EMBL" id="CP025408">
    <property type="protein sequence ID" value="AUH32084.1"/>
    <property type="molecule type" value="Genomic_DNA"/>
</dbReference>
<dbReference type="RefSeq" id="WP_101458763.1">
    <property type="nucleotide sequence ID" value="NZ_CP025408.1"/>
</dbReference>
<dbReference type="AlphaFoldDB" id="A0A2K9ESA3"/>
<evidence type="ECO:0000313" key="2">
    <source>
        <dbReference type="Proteomes" id="UP000233742"/>
    </source>
</evidence>
<gene>
    <name evidence="1" type="ORF">CUV01_00515</name>
</gene>
<dbReference type="OrthoDB" id="356681at2"/>
<name>A0A2K9ESA3_9RHOB</name>
<dbReference type="Proteomes" id="UP000233742">
    <property type="component" value="Chromosome"/>
</dbReference>
<proteinExistence type="predicted"/>
<accession>A0A2K9ESA3</accession>
<sequence>MTTRWTDLRQFAGYGEHTVTGSLCQAQKMPDYDYGTTTFGEPERQVRPEGTVARFGKQLA</sequence>
<reference evidence="1 2" key="1">
    <citation type="submission" date="2017-12" db="EMBL/GenBank/DDBJ databases">
        <authorList>
            <person name="Hurst M.R.H."/>
        </authorList>
    </citation>
    <scope>NUCLEOTIDE SEQUENCE [LARGE SCALE GENOMIC DNA]</scope>
    <source>
        <strain evidence="1 2">BM15</strain>
    </source>
</reference>
<evidence type="ECO:0000313" key="1">
    <source>
        <dbReference type="EMBL" id="AUH32084.1"/>
    </source>
</evidence>
<organism evidence="1 2">
    <name type="scientific">Paracoccus tegillarcae</name>
    <dbReference type="NCBI Taxonomy" id="1529068"/>
    <lineage>
        <taxon>Bacteria</taxon>
        <taxon>Pseudomonadati</taxon>
        <taxon>Pseudomonadota</taxon>
        <taxon>Alphaproteobacteria</taxon>
        <taxon>Rhodobacterales</taxon>
        <taxon>Paracoccaceae</taxon>
        <taxon>Paracoccus</taxon>
    </lineage>
</organism>
<dbReference type="KEGG" id="paro:CUV01_00515"/>